<dbReference type="RefSeq" id="WP_010690973.1">
    <property type="nucleotide sequence ID" value="NZ_CAUZLR010000004.1"/>
</dbReference>
<comment type="caution">
    <text evidence="1">The sequence shown here is derived from an EMBL/GenBank/DDBJ whole genome shotgun (WGS) entry which is preliminary data.</text>
</comment>
<reference evidence="1 2" key="1">
    <citation type="submission" date="2023-10" db="EMBL/GenBank/DDBJ databases">
        <authorList>
            <person name="Botero Cardona J."/>
        </authorList>
    </citation>
    <scope>NUCLEOTIDE SEQUENCE [LARGE SCALE GENOMIC DNA]</scope>
    <source>
        <strain evidence="1 2">R-54839</strain>
    </source>
</reference>
<dbReference type="Proteomes" id="UP001314261">
    <property type="component" value="Unassembled WGS sequence"/>
</dbReference>
<gene>
    <name evidence="1" type="ORF">R54839_PPFHFPJH_00735</name>
</gene>
<evidence type="ECO:0000313" key="2">
    <source>
        <dbReference type="Proteomes" id="UP001314261"/>
    </source>
</evidence>
<name>A0ABM9MT30_9LACO</name>
<protein>
    <submittedName>
        <fullName evidence="1">Uncharacterized protein</fullName>
    </submittedName>
</protein>
<proteinExistence type="predicted"/>
<dbReference type="EMBL" id="CAUZLR010000004">
    <property type="protein sequence ID" value="CAK1237507.1"/>
    <property type="molecule type" value="Genomic_DNA"/>
</dbReference>
<keyword evidence="2" id="KW-1185">Reference proteome</keyword>
<evidence type="ECO:0000313" key="1">
    <source>
        <dbReference type="EMBL" id="CAK1237507.1"/>
    </source>
</evidence>
<organism evidence="1 2">
    <name type="scientific">Fructobacillus fructosus</name>
    <dbReference type="NCBI Taxonomy" id="1631"/>
    <lineage>
        <taxon>Bacteria</taxon>
        <taxon>Bacillati</taxon>
        <taxon>Bacillota</taxon>
        <taxon>Bacilli</taxon>
        <taxon>Lactobacillales</taxon>
        <taxon>Lactobacillaceae</taxon>
        <taxon>Fructobacillus</taxon>
    </lineage>
</organism>
<accession>A0ABM9MT30</accession>
<sequence length="104" mass="12161">MEKKWYFKYNPQTFEFIPGAILAEKQPENTTDIEPTGFYGLPKWNESDHKWEGQSLPDWLQEQKANDINQVDSDKQMLSSLMTTMMKQEMRIQQLEAEQSGGAK</sequence>